<dbReference type="AlphaFoldDB" id="A0A0M3J0Q9"/>
<dbReference type="EMBL" id="UYRR01000903">
    <property type="protein sequence ID" value="VDK18304.1"/>
    <property type="molecule type" value="Genomic_DNA"/>
</dbReference>
<organism evidence="4">
    <name type="scientific">Anisakis simplex</name>
    <name type="common">Herring worm</name>
    <dbReference type="NCBI Taxonomy" id="6269"/>
    <lineage>
        <taxon>Eukaryota</taxon>
        <taxon>Metazoa</taxon>
        <taxon>Ecdysozoa</taxon>
        <taxon>Nematoda</taxon>
        <taxon>Chromadorea</taxon>
        <taxon>Rhabditida</taxon>
        <taxon>Spirurina</taxon>
        <taxon>Ascaridomorpha</taxon>
        <taxon>Ascaridoidea</taxon>
        <taxon>Anisakidae</taxon>
        <taxon>Anisakis</taxon>
        <taxon>Anisakis simplex complex</taxon>
    </lineage>
</organism>
<dbReference type="OrthoDB" id="6252479at2759"/>
<proteinExistence type="predicted"/>
<dbReference type="Proteomes" id="UP000267096">
    <property type="component" value="Unassembled WGS sequence"/>
</dbReference>
<accession>A0A0M3J0Q9</accession>
<reference evidence="2 3" key="2">
    <citation type="submission" date="2018-11" db="EMBL/GenBank/DDBJ databases">
        <authorList>
            <consortium name="Pathogen Informatics"/>
        </authorList>
    </citation>
    <scope>NUCLEOTIDE SEQUENCE [LARGE SCALE GENOMIC DNA]</scope>
</reference>
<keyword evidence="1" id="KW-0732">Signal</keyword>
<feature type="chain" id="PRO_5043120685" evidence="1">
    <location>
        <begin position="20"/>
        <end position="96"/>
    </location>
</feature>
<reference evidence="4" key="1">
    <citation type="submission" date="2017-02" db="UniProtKB">
        <authorList>
            <consortium name="WormBaseParasite"/>
        </authorList>
    </citation>
    <scope>IDENTIFICATION</scope>
</reference>
<evidence type="ECO:0000313" key="2">
    <source>
        <dbReference type="EMBL" id="VDK18304.1"/>
    </source>
</evidence>
<feature type="signal peptide" evidence="1">
    <location>
        <begin position="1"/>
        <end position="19"/>
    </location>
</feature>
<keyword evidence="3" id="KW-1185">Reference proteome</keyword>
<gene>
    <name evidence="2" type="ORF">ASIM_LOCUS992</name>
</gene>
<evidence type="ECO:0000313" key="4">
    <source>
        <dbReference type="WBParaSite" id="ASIM_0000110001-mRNA-1"/>
    </source>
</evidence>
<sequence>MDLFRLLLRLLLTNGLCWAQFQFDNAVTQTSLRPSLHAPILKVTSSEGFLSESAEMGTIVRVSPAPHSESLQIIVQDADLVSSSSFRLSIVKPVHS</sequence>
<name>A0A0M3J0Q9_ANISI</name>
<dbReference type="WBParaSite" id="ASIM_0000110001-mRNA-1">
    <property type="protein sequence ID" value="ASIM_0000110001-mRNA-1"/>
    <property type="gene ID" value="ASIM_0000110001"/>
</dbReference>
<protein>
    <submittedName>
        <fullName evidence="4">Cadherin domain-containing protein</fullName>
    </submittedName>
</protein>
<evidence type="ECO:0000313" key="3">
    <source>
        <dbReference type="Proteomes" id="UP000267096"/>
    </source>
</evidence>
<evidence type="ECO:0000256" key="1">
    <source>
        <dbReference type="SAM" id="SignalP"/>
    </source>
</evidence>